<reference evidence="7 8" key="1">
    <citation type="submission" date="2018-03" db="EMBL/GenBank/DDBJ databases">
        <title>Bacillus urumqiensis sp. nov., a moderately haloalkaliphilic bacterium isolated from a salt lake.</title>
        <authorList>
            <person name="Zhao B."/>
            <person name="Liao Z."/>
        </authorList>
    </citation>
    <scope>NUCLEOTIDE SEQUENCE [LARGE SCALE GENOMIC DNA]</scope>
    <source>
        <strain evidence="7 8">BZ-SZ-XJ18</strain>
    </source>
</reference>
<keyword evidence="7" id="KW-0131">Cell cycle</keyword>
<protein>
    <submittedName>
        <fullName evidence="7">Cell division protein</fullName>
    </submittedName>
</protein>
<dbReference type="InterPro" id="IPR024923">
    <property type="entry name" value="PG_synth_SpoVB"/>
</dbReference>
<evidence type="ECO:0000256" key="4">
    <source>
        <dbReference type="ARBA" id="ARBA00022989"/>
    </source>
</evidence>
<feature type="transmembrane region" description="Helical" evidence="6">
    <location>
        <begin position="12"/>
        <end position="35"/>
    </location>
</feature>
<feature type="transmembrane region" description="Helical" evidence="6">
    <location>
        <begin position="130"/>
        <end position="151"/>
    </location>
</feature>
<dbReference type="OrthoDB" id="9775950at2"/>
<dbReference type="GO" id="GO:0051301">
    <property type="term" value="P:cell division"/>
    <property type="evidence" value="ECO:0007669"/>
    <property type="project" value="UniProtKB-KW"/>
</dbReference>
<keyword evidence="4 6" id="KW-1133">Transmembrane helix</keyword>
<evidence type="ECO:0000256" key="3">
    <source>
        <dbReference type="ARBA" id="ARBA00022692"/>
    </source>
</evidence>
<dbReference type="InterPro" id="IPR050833">
    <property type="entry name" value="Poly_Biosynth_Transport"/>
</dbReference>
<evidence type="ECO:0000256" key="2">
    <source>
        <dbReference type="ARBA" id="ARBA00022475"/>
    </source>
</evidence>
<feature type="transmembrane region" description="Helical" evidence="6">
    <location>
        <begin position="433"/>
        <end position="454"/>
    </location>
</feature>
<dbReference type="Proteomes" id="UP000243650">
    <property type="component" value="Unassembled WGS sequence"/>
</dbReference>
<feature type="transmembrane region" description="Helical" evidence="6">
    <location>
        <begin position="195"/>
        <end position="217"/>
    </location>
</feature>
<feature type="transmembrane region" description="Helical" evidence="6">
    <location>
        <begin position="499"/>
        <end position="517"/>
    </location>
</feature>
<evidence type="ECO:0000313" key="7">
    <source>
        <dbReference type="EMBL" id="PRO65374.1"/>
    </source>
</evidence>
<feature type="transmembrane region" description="Helical" evidence="6">
    <location>
        <begin position="404"/>
        <end position="427"/>
    </location>
</feature>
<accession>A0A2P6MGH1</accession>
<dbReference type="PANTHER" id="PTHR30250:SF21">
    <property type="entry name" value="LIPID II FLIPPASE MURJ"/>
    <property type="match status" value="1"/>
</dbReference>
<evidence type="ECO:0000256" key="5">
    <source>
        <dbReference type="ARBA" id="ARBA00023136"/>
    </source>
</evidence>
<keyword evidence="8" id="KW-1185">Reference proteome</keyword>
<organism evidence="7 8">
    <name type="scientific">Alkalicoccus urumqiensis</name>
    <name type="common">Bacillus urumqiensis</name>
    <dbReference type="NCBI Taxonomy" id="1548213"/>
    <lineage>
        <taxon>Bacteria</taxon>
        <taxon>Bacillati</taxon>
        <taxon>Bacillota</taxon>
        <taxon>Bacilli</taxon>
        <taxon>Bacillales</taxon>
        <taxon>Bacillaceae</taxon>
        <taxon>Alkalicoccus</taxon>
    </lineage>
</organism>
<keyword evidence="3 6" id="KW-0812">Transmembrane</keyword>
<evidence type="ECO:0000256" key="1">
    <source>
        <dbReference type="ARBA" id="ARBA00004651"/>
    </source>
</evidence>
<feature type="transmembrane region" description="Helical" evidence="6">
    <location>
        <begin position="466"/>
        <end position="487"/>
    </location>
</feature>
<dbReference type="AlphaFoldDB" id="A0A2P6MGH1"/>
<gene>
    <name evidence="7" type="ORF">C6I21_09430</name>
</gene>
<keyword evidence="7" id="KW-0132">Cell division</keyword>
<keyword evidence="2" id="KW-1003">Cell membrane</keyword>
<evidence type="ECO:0000256" key="6">
    <source>
        <dbReference type="SAM" id="Phobius"/>
    </source>
</evidence>
<dbReference type="InterPro" id="IPR002797">
    <property type="entry name" value="Polysacc_synth"/>
</dbReference>
<evidence type="ECO:0000313" key="8">
    <source>
        <dbReference type="Proteomes" id="UP000243650"/>
    </source>
</evidence>
<keyword evidence="5 6" id="KW-0472">Membrane</keyword>
<dbReference type="GO" id="GO:0005886">
    <property type="term" value="C:plasma membrane"/>
    <property type="evidence" value="ECO:0007669"/>
    <property type="project" value="UniProtKB-SubCell"/>
</dbReference>
<feature type="transmembrane region" description="Helical" evidence="6">
    <location>
        <begin position="47"/>
        <end position="69"/>
    </location>
</feature>
<feature type="transmembrane region" description="Helical" evidence="6">
    <location>
        <begin position="299"/>
        <end position="319"/>
    </location>
</feature>
<sequence length="536" mass="58175">MSDSQLLRGTMILSAGIFITKMLGLIYIFPFTAIVGHEGLALYQYGYTPYTVLLSLATLGVPLAVSKFVSKYNALGDYRTGQRLLRSGLIIMSVTGVIAFFILFSAAEMIANRVLDPDSLNGNTVEDAVFTIRMVSVALLIVPVMAVIRGFFQGHQSMGPTAVSQVIEQIIRIAFILIVTYWIMNMTTGNLGTAVGFATFGAFAGAVGGLAVLLVYWKRRAPGLKQQVRDSTVDHQIPLTSMYKELFRYAVPLSFVGLAIPMYQSIDLWTFNPAMQAAGFSLEQAETYFASFGQSSHKLILIPVSIATAMSMTILPTVTSAYTNQEHDRLQRTITQTYQIILFLTIPAAGGLAVVAQPMYGTLFGLEEVAAGSDILRVYAPTAVLFAVFAVTASLLQGINKQKYAVLALIAGVAFKLASNSLFILWFGPEGGVFATMGGYILSVSINVWAVGRFAQFDYHVIRRRLLQITAFTAVMLLITGYLAWALMQIFPMDSRTNAAIVLSLSVAAGILIYGVLTIKTGIAGKVLGHRFSILK</sequence>
<dbReference type="PANTHER" id="PTHR30250">
    <property type="entry name" value="PST FAMILY PREDICTED COLANIC ACID TRANSPORTER"/>
    <property type="match status" value="1"/>
</dbReference>
<feature type="transmembrane region" description="Helical" evidence="6">
    <location>
        <begin position="89"/>
        <end position="110"/>
    </location>
</feature>
<name>A0A2P6MGH1_ALKUR</name>
<proteinExistence type="predicted"/>
<dbReference type="Pfam" id="PF01943">
    <property type="entry name" value="Polysacc_synt"/>
    <property type="match status" value="1"/>
</dbReference>
<feature type="transmembrane region" description="Helical" evidence="6">
    <location>
        <begin position="378"/>
        <end position="397"/>
    </location>
</feature>
<dbReference type="RefSeq" id="WP_105959213.1">
    <property type="nucleotide sequence ID" value="NZ_PVNS01000008.1"/>
</dbReference>
<feature type="transmembrane region" description="Helical" evidence="6">
    <location>
        <begin position="340"/>
        <end position="358"/>
    </location>
</feature>
<comment type="caution">
    <text evidence="7">The sequence shown here is derived from an EMBL/GenBank/DDBJ whole genome shotgun (WGS) entry which is preliminary data.</text>
</comment>
<dbReference type="CDD" id="cd13124">
    <property type="entry name" value="MATE_SpoVB_like"/>
    <property type="match status" value="1"/>
</dbReference>
<dbReference type="EMBL" id="PVNS01000008">
    <property type="protein sequence ID" value="PRO65374.1"/>
    <property type="molecule type" value="Genomic_DNA"/>
</dbReference>
<comment type="subcellular location">
    <subcellularLocation>
        <location evidence="1">Cell membrane</location>
        <topology evidence="1">Multi-pass membrane protein</topology>
    </subcellularLocation>
</comment>
<dbReference type="PIRSF" id="PIRSF038958">
    <property type="entry name" value="PG_synth_SpoVB"/>
    <property type="match status" value="1"/>
</dbReference>
<feature type="transmembrane region" description="Helical" evidence="6">
    <location>
        <begin position="246"/>
        <end position="266"/>
    </location>
</feature>
<feature type="transmembrane region" description="Helical" evidence="6">
    <location>
        <begin position="163"/>
        <end position="183"/>
    </location>
</feature>